<dbReference type="InterPro" id="IPR036188">
    <property type="entry name" value="FAD/NAD-bd_sf"/>
</dbReference>
<dbReference type="PANTHER" id="PTHR11806:SF2">
    <property type="entry name" value="METHYLENETETRAHYDROFOLATE--TRNA-(URACIL-5-)-METHYLTRANSFERASE TRMFO"/>
    <property type="match status" value="1"/>
</dbReference>
<dbReference type="Gene3D" id="3.50.50.60">
    <property type="entry name" value="FAD/NAD(P)-binding domain"/>
    <property type="match status" value="1"/>
</dbReference>
<evidence type="ECO:0000256" key="4">
    <source>
        <dbReference type="ARBA" id="ARBA00022630"/>
    </source>
</evidence>
<keyword evidence="4" id="KW-0285">Flavoprotein</keyword>
<dbReference type="GO" id="GO:0002098">
    <property type="term" value="P:tRNA wobble uridine modification"/>
    <property type="evidence" value="ECO:0007669"/>
    <property type="project" value="TreeGrafter"/>
</dbReference>
<feature type="domain" description="MnmG N-terminal" evidence="10">
    <location>
        <begin position="5"/>
        <end position="213"/>
    </location>
</feature>
<dbReference type="InterPro" id="IPR002218">
    <property type="entry name" value="MnmG-rel"/>
</dbReference>
<keyword evidence="6" id="KW-0819">tRNA processing</keyword>
<evidence type="ECO:0000259" key="10">
    <source>
        <dbReference type="Pfam" id="PF01134"/>
    </source>
</evidence>
<keyword evidence="9" id="KW-0520">NAD</keyword>
<dbReference type="GO" id="GO:0050660">
    <property type="term" value="F:flavin adenine dinucleotide binding"/>
    <property type="evidence" value="ECO:0007669"/>
    <property type="project" value="InterPro"/>
</dbReference>
<dbReference type="GO" id="GO:0005829">
    <property type="term" value="C:cytosol"/>
    <property type="evidence" value="ECO:0007669"/>
    <property type="project" value="TreeGrafter"/>
</dbReference>
<dbReference type="GO" id="GO:0047151">
    <property type="term" value="F:tRNA (uracil(54)-C5)-methyltransferase activity, 5,10-methylenetetrahydrofolate-dependent"/>
    <property type="evidence" value="ECO:0007669"/>
    <property type="project" value="UniProtKB-EC"/>
</dbReference>
<dbReference type="FunFam" id="3.50.50.60:FF:000040">
    <property type="entry name" value="Methylenetetrahydrofolate--tRNA-(uracil-5-)-methyltransferase TrmFO"/>
    <property type="match status" value="1"/>
</dbReference>
<organism evidence="11 12">
    <name type="scientific">Staphylococcus aureus</name>
    <dbReference type="NCBI Taxonomy" id="1280"/>
    <lineage>
        <taxon>Bacteria</taxon>
        <taxon>Bacillati</taxon>
        <taxon>Bacillota</taxon>
        <taxon>Bacilli</taxon>
        <taxon>Bacillales</taxon>
        <taxon>Staphylococcaceae</taxon>
        <taxon>Staphylococcus</taxon>
    </lineage>
</organism>
<dbReference type="NCBIfam" id="NF003739">
    <property type="entry name" value="PRK05335.1"/>
    <property type="match status" value="1"/>
</dbReference>
<comment type="cofactor">
    <cofactor evidence="1">
        <name>FAD</name>
        <dbReference type="ChEBI" id="CHEBI:57692"/>
    </cofactor>
</comment>
<evidence type="ECO:0000256" key="6">
    <source>
        <dbReference type="ARBA" id="ARBA00022694"/>
    </source>
</evidence>
<dbReference type="InterPro" id="IPR040131">
    <property type="entry name" value="MnmG_N"/>
</dbReference>
<gene>
    <name evidence="11" type="primary">gid_1</name>
    <name evidence="11" type="ORF">NCTC10702_01976</name>
</gene>
<dbReference type="EMBL" id="UHBY01000003">
    <property type="protein sequence ID" value="SUL34771.1"/>
    <property type="molecule type" value="Genomic_DNA"/>
</dbReference>
<keyword evidence="8" id="KW-0521">NADP</keyword>
<name>A0A380EJA5_STAAU</name>
<evidence type="ECO:0000256" key="3">
    <source>
        <dbReference type="ARBA" id="ARBA00022603"/>
    </source>
</evidence>
<protein>
    <submittedName>
        <fullName evidence="11">tRNA:m(5)U-54 MTase gid</fullName>
        <ecNumber evidence="11">2.1.1.74</ecNumber>
    </submittedName>
</protein>
<evidence type="ECO:0000256" key="9">
    <source>
        <dbReference type="ARBA" id="ARBA00023027"/>
    </source>
</evidence>
<evidence type="ECO:0000256" key="2">
    <source>
        <dbReference type="ARBA" id="ARBA00022490"/>
    </source>
</evidence>
<keyword evidence="7" id="KW-0274">FAD</keyword>
<reference evidence="11 12" key="1">
    <citation type="submission" date="2018-06" db="EMBL/GenBank/DDBJ databases">
        <authorList>
            <consortium name="Pathogen Informatics"/>
            <person name="Doyle S."/>
        </authorList>
    </citation>
    <scope>NUCLEOTIDE SEQUENCE [LARGE SCALE GENOMIC DNA]</scope>
    <source>
        <strain evidence="11 12">NCTC10702</strain>
    </source>
</reference>
<evidence type="ECO:0000256" key="7">
    <source>
        <dbReference type="ARBA" id="ARBA00022827"/>
    </source>
</evidence>
<keyword evidence="3 11" id="KW-0489">Methyltransferase</keyword>
<accession>A0A380EJA5</accession>
<dbReference type="EC" id="2.1.1.74" evidence="11"/>
<keyword evidence="2" id="KW-0963">Cytoplasm</keyword>
<evidence type="ECO:0000256" key="5">
    <source>
        <dbReference type="ARBA" id="ARBA00022679"/>
    </source>
</evidence>
<dbReference type="PANTHER" id="PTHR11806">
    <property type="entry name" value="GLUCOSE INHIBITED DIVISION PROTEIN A"/>
    <property type="match status" value="1"/>
</dbReference>
<proteinExistence type="predicted"/>
<evidence type="ECO:0000256" key="1">
    <source>
        <dbReference type="ARBA" id="ARBA00001974"/>
    </source>
</evidence>
<sequence>MTQTVNVIGAGLAGSEAAYQLAERGIKVNLIEMRPVKQTPAHHTDKFAELVCSNSLRGNALTNGVGVLKEEMRRLNSIIIEAADKARVPAGGALAVDRHDFSGYITETLKNHENITVINEEINAIPDGYTIIATGPLTTETLAQEIVDITGKDQLYFYDAAAPIIEKESIDMDKVYLKSRYDKGEAAYLNCPMTEDEFNRFYDAVLEAEVAPVIHLKKKNISRVVCLLK</sequence>
<evidence type="ECO:0000256" key="8">
    <source>
        <dbReference type="ARBA" id="ARBA00022857"/>
    </source>
</evidence>
<keyword evidence="5 11" id="KW-0808">Transferase</keyword>
<evidence type="ECO:0000313" key="11">
    <source>
        <dbReference type="EMBL" id="SUL34771.1"/>
    </source>
</evidence>
<dbReference type="AlphaFoldDB" id="A0A380EJA5"/>
<dbReference type="SUPFAM" id="SSF51905">
    <property type="entry name" value="FAD/NAD(P)-binding domain"/>
    <property type="match status" value="1"/>
</dbReference>
<dbReference type="Proteomes" id="UP000254116">
    <property type="component" value="Unassembled WGS sequence"/>
</dbReference>
<evidence type="ECO:0000313" key="12">
    <source>
        <dbReference type="Proteomes" id="UP000254116"/>
    </source>
</evidence>
<dbReference type="Pfam" id="PF01134">
    <property type="entry name" value="GIDA"/>
    <property type="match status" value="1"/>
</dbReference>
<dbReference type="GO" id="GO:0030488">
    <property type="term" value="P:tRNA methylation"/>
    <property type="evidence" value="ECO:0007669"/>
    <property type="project" value="TreeGrafter"/>
</dbReference>